<dbReference type="CDD" id="cd06262">
    <property type="entry name" value="metallo-hydrolase-like_MBL-fold"/>
    <property type="match status" value="1"/>
</dbReference>
<dbReference type="InterPro" id="IPR036866">
    <property type="entry name" value="RibonucZ/Hydroxyglut_hydro"/>
</dbReference>
<evidence type="ECO:0000256" key="4">
    <source>
        <dbReference type="ARBA" id="ARBA00022833"/>
    </source>
</evidence>
<dbReference type="STRING" id="584708.Apau_1687"/>
<dbReference type="InterPro" id="IPR051453">
    <property type="entry name" value="MBL_Glyoxalase_II"/>
</dbReference>
<dbReference type="Proteomes" id="UP000005096">
    <property type="component" value="Chromosome"/>
</dbReference>
<evidence type="ECO:0000256" key="5">
    <source>
        <dbReference type="SAM" id="MobiDB-lite"/>
    </source>
</evidence>
<feature type="domain" description="Metallo-beta-lactamase" evidence="6">
    <location>
        <begin position="12"/>
        <end position="191"/>
    </location>
</feature>
<evidence type="ECO:0000256" key="1">
    <source>
        <dbReference type="ARBA" id="ARBA00001947"/>
    </source>
</evidence>
<gene>
    <name evidence="7" type="ORF">Apau_1687</name>
</gene>
<comment type="cofactor">
    <cofactor evidence="1">
        <name>Zn(2+)</name>
        <dbReference type="ChEBI" id="CHEBI:29105"/>
    </cofactor>
</comment>
<dbReference type="eggNOG" id="COG0491">
    <property type="taxonomic scope" value="Bacteria"/>
</dbReference>
<organism evidence="7 8">
    <name type="scientific">Aminomonas paucivorans DSM 12260</name>
    <dbReference type="NCBI Taxonomy" id="584708"/>
    <lineage>
        <taxon>Bacteria</taxon>
        <taxon>Thermotogati</taxon>
        <taxon>Synergistota</taxon>
        <taxon>Synergistia</taxon>
        <taxon>Synergistales</taxon>
        <taxon>Synergistaceae</taxon>
        <taxon>Aminomonas</taxon>
    </lineage>
</organism>
<reference evidence="7 8" key="1">
    <citation type="journal article" date="2010" name="Stand. Genomic Sci.">
        <title>Non-contiguous finished genome sequence of Aminomonas paucivorans type strain (GLU-3).</title>
        <authorList>
            <person name="Pitluck S."/>
            <person name="Yasawong M."/>
            <person name="Held B."/>
            <person name="Lapidus A."/>
            <person name="Nolan M."/>
            <person name="Copeland A."/>
            <person name="Lucas S."/>
            <person name="Del Rio T.G."/>
            <person name="Tice H."/>
            <person name="Cheng J.F."/>
            <person name="Chertkov O."/>
            <person name="Goodwin L."/>
            <person name="Tapia R."/>
            <person name="Han C."/>
            <person name="Liolios K."/>
            <person name="Ivanova N."/>
            <person name="Mavromatis K."/>
            <person name="Ovchinnikova G."/>
            <person name="Pati A."/>
            <person name="Chen A."/>
            <person name="Palaniappan K."/>
            <person name="Land M."/>
            <person name="Hauser L."/>
            <person name="Chang Y.J."/>
            <person name="Jeffries C.D."/>
            <person name="Pukall R."/>
            <person name="Spring S."/>
            <person name="Rohde M."/>
            <person name="Sikorski J."/>
            <person name="Goker M."/>
            <person name="Woyke T."/>
            <person name="Bristow J."/>
            <person name="Eisen J.A."/>
            <person name="Markowitz V."/>
            <person name="Hugenholtz P."/>
            <person name="Kyrpides N.C."/>
            <person name="Klenk H.P."/>
        </authorList>
    </citation>
    <scope>NUCLEOTIDE SEQUENCE [LARGE SCALE GENOMIC DNA]</scope>
    <source>
        <strain evidence="7 8">DSM 12260</strain>
    </source>
</reference>
<dbReference type="Gene3D" id="3.60.15.10">
    <property type="entry name" value="Ribonuclease Z/Hydroxyacylglutathione hydrolase-like"/>
    <property type="match status" value="1"/>
</dbReference>
<dbReference type="OrthoDB" id="9802248at2"/>
<keyword evidence="2" id="KW-0479">Metal-binding</keyword>
<keyword evidence="4" id="KW-0862">Zinc</keyword>
<dbReference type="PANTHER" id="PTHR46233">
    <property type="entry name" value="HYDROXYACYLGLUTATHIONE HYDROLASE GLOC"/>
    <property type="match status" value="1"/>
</dbReference>
<keyword evidence="3" id="KW-0378">Hydrolase</keyword>
<accession>E3CUX9</accession>
<evidence type="ECO:0000313" key="7">
    <source>
        <dbReference type="EMBL" id="EFQ24105.1"/>
    </source>
</evidence>
<protein>
    <submittedName>
        <fullName evidence="7">Beta-lactamase domain protein</fullName>
    </submittedName>
</protein>
<name>E3CUX9_9BACT</name>
<proteinExistence type="predicted"/>
<feature type="region of interest" description="Disordered" evidence="5">
    <location>
        <begin position="189"/>
        <end position="209"/>
    </location>
</feature>
<dbReference type="PANTHER" id="PTHR46233:SF3">
    <property type="entry name" value="HYDROXYACYLGLUTATHIONE HYDROLASE GLOC"/>
    <property type="match status" value="1"/>
</dbReference>
<sequence>MEIKRFPLGALWTNGYLVWDEGGHAFLVDPGGEASEVRAFLEDKGLTLEWIVLTHGHGDHIGGLPQMRPLSRCGVAIHRGDADMLLEPGKNLSTFMGEPLSFDPAERILADGEELAVGSLTVRVIHTPGHTPGGICLLVTEGEERVLFAGDTLFARSIGRTDLPGGSEELLEASLRVLAELPDELRVLPGHGPETRIGEERRNNPFWPR</sequence>
<dbReference type="HOGENOM" id="CLU_030571_5_4_0"/>
<dbReference type="InterPro" id="IPR001279">
    <property type="entry name" value="Metallo-B-lactamas"/>
</dbReference>
<dbReference type="GO" id="GO:0046872">
    <property type="term" value="F:metal ion binding"/>
    <property type="evidence" value="ECO:0007669"/>
    <property type="project" value="UniProtKB-KW"/>
</dbReference>
<dbReference type="Pfam" id="PF00753">
    <property type="entry name" value="Lactamase_B"/>
    <property type="match status" value="1"/>
</dbReference>
<evidence type="ECO:0000256" key="3">
    <source>
        <dbReference type="ARBA" id="ARBA00022801"/>
    </source>
</evidence>
<keyword evidence="8" id="KW-1185">Reference proteome</keyword>
<evidence type="ECO:0000256" key="2">
    <source>
        <dbReference type="ARBA" id="ARBA00022723"/>
    </source>
</evidence>
<dbReference type="EMBL" id="CM001022">
    <property type="protein sequence ID" value="EFQ24105.1"/>
    <property type="molecule type" value="Genomic_DNA"/>
</dbReference>
<evidence type="ECO:0000313" key="8">
    <source>
        <dbReference type="Proteomes" id="UP000005096"/>
    </source>
</evidence>
<feature type="compositionally biased region" description="Basic and acidic residues" evidence="5">
    <location>
        <begin position="193"/>
        <end position="203"/>
    </location>
</feature>
<dbReference type="PaxDb" id="584708-Apau_1687"/>
<dbReference type="SUPFAM" id="SSF56281">
    <property type="entry name" value="Metallo-hydrolase/oxidoreductase"/>
    <property type="match status" value="1"/>
</dbReference>
<dbReference type="SMART" id="SM00849">
    <property type="entry name" value="Lactamase_B"/>
    <property type="match status" value="1"/>
</dbReference>
<dbReference type="AlphaFoldDB" id="E3CUX9"/>
<dbReference type="GO" id="GO:0016787">
    <property type="term" value="F:hydrolase activity"/>
    <property type="evidence" value="ECO:0007669"/>
    <property type="project" value="UniProtKB-KW"/>
</dbReference>
<dbReference type="RefSeq" id="WP_006301325.1">
    <property type="nucleotide sequence ID" value="NZ_CM001022.1"/>
</dbReference>
<evidence type="ECO:0000259" key="6">
    <source>
        <dbReference type="SMART" id="SM00849"/>
    </source>
</evidence>